<feature type="non-terminal residue" evidence="3">
    <location>
        <position position="84"/>
    </location>
</feature>
<dbReference type="AlphaFoldDB" id="A0A6S6SAX0"/>
<evidence type="ECO:0000256" key="1">
    <source>
        <dbReference type="SAM" id="MobiDB-lite"/>
    </source>
</evidence>
<feature type="region of interest" description="Disordered" evidence="1">
    <location>
        <begin position="29"/>
        <end position="53"/>
    </location>
</feature>
<accession>A0A6S6SAX0</accession>
<organism evidence="3">
    <name type="scientific">uncultured Sulfurovum sp</name>
    <dbReference type="NCBI Taxonomy" id="269237"/>
    <lineage>
        <taxon>Bacteria</taxon>
        <taxon>Pseudomonadati</taxon>
        <taxon>Campylobacterota</taxon>
        <taxon>Epsilonproteobacteria</taxon>
        <taxon>Campylobacterales</taxon>
        <taxon>Sulfurovaceae</taxon>
        <taxon>Sulfurovum</taxon>
        <taxon>environmental samples</taxon>
    </lineage>
</organism>
<evidence type="ECO:0000259" key="2">
    <source>
        <dbReference type="Pfam" id="PF13240"/>
    </source>
</evidence>
<dbReference type="Pfam" id="PF13240">
    <property type="entry name" value="Zn_Ribbon_1"/>
    <property type="match status" value="1"/>
</dbReference>
<protein>
    <recommendedName>
        <fullName evidence="2">Zinc-ribbon domain-containing protein</fullName>
    </recommendedName>
</protein>
<name>A0A6S6SAX0_9BACT</name>
<gene>
    <name evidence="3" type="ORF">HELGO_WM28565</name>
</gene>
<feature type="domain" description="Zinc-ribbon" evidence="2">
    <location>
        <begin position="5"/>
        <end position="27"/>
    </location>
</feature>
<dbReference type="EMBL" id="CACVAU010000004">
    <property type="protein sequence ID" value="CAA6801749.1"/>
    <property type="molecule type" value="Genomic_DNA"/>
</dbReference>
<reference evidence="3" key="1">
    <citation type="submission" date="2020-01" db="EMBL/GenBank/DDBJ databases">
        <authorList>
            <person name="Meier V. D."/>
            <person name="Meier V D."/>
        </authorList>
    </citation>
    <scope>NUCLEOTIDE SEQUENCE</scope>
    <source>
        <strain evidence="3">HLG_WM_MAG_05</strain>
    </source>
</reference>
<sequence>MKINYCPNCGVKLEREVKFCSKCGTEVLAPQSSKSDKPKQNTPKEASSKKNDDFNAINKQLGLENNQETIVKRSYIITAVFGIL</sequence>
<proteinExistence type="predicted"/>
<evidence type="ECO:0000313" key="3">
    <source>
        <dbReference type="EMBL" id="CAA6801749.1"/>
    </source>
</evidence>
<dbReference type="InterPro" id="IPR026870">
    <property type="entry name" value="Zinc_ribbon_dom"/>
</dbReference>